<reference evidence="2 3" key="1">
    <citation type="submission" date="2019-12" db="EMBL/GenBank/DDBJ databases">
        <title>Nitratireductor arenosus sp. nov., Isolated from sea sand, Jeju island, South Korea.</title>
        <authorList>
            <person name="Kim W."/>
        </authorList>
    </citation>
    <scope>NUCLEOTIDE SEQUENCE [LARGE SCALE GENOMIC DNA]</scope>
    <source>
        <strain evidence="2 3">CAU 1489</strain>
    </source>
</reference>
<comment type="caution">
    <text evidence="2">The sequence shown here is derived from an EMBL/GenBank/DDBJ whole genome shotgun (WGS) entry which is preliminary data.</text>
</comment>
<accession>A0A844QLD1</accession>
<evidence type="ECO:0000256" key="1">
    <source>
        <dbReference type="SAM" id="MobiDB-lite"/>
    </source>
</evidence>
<dbReference type="AlphaFoldDB" id="A0A844QLD1"/>
<evidence type="ECO:0000313" key="2">
    <source>
        <dbReference type="EMBL" id="MVA98858.1"/>
    </source>
</evidence>
<evidence type="ECO:0008006" key="4">
    <source>
        <dbReference type="Google" id="ProtNLM"/>
    </source>
</evidence>
<feature type="region of interest" description="Disordered" evidence="1">
    <location>
        <begin position="108"/>
        <end position="128"/>
    </location>
</feature>
<evidence type="ECO:0000313" key="3">
    <source>
        <dbReference type="Proteomes" id="UP000463224"/>
    </source>
</evidence>
<dbReference type="RefSeq" id="WP_156713836.1">
    <property type="nucleotide sequence ID" value="NZ_WPHG01000004.1"/>
</dbReference>
<dbReference type="InterPro" id="IPR006448">
    <property type="entry name" value="Phage_term_ssu_P27"/>
</dbReference>
<name>A0A844QLD1_9HYPH</name>
<gene>
    <name evidence="2" type="ORF">GN330_16545</name>
</gene>
<protein>
    <recommendedName>
        <fullName evidence="4">Phage terminase, small subunit, putative, P27 family</fullName>
    </recommendedName>
</protein>
<dbReference type="Pfam" id="PF05119">
    <property type="entry name" value="Terminase_4"/>
    <property type="match status" value="1"/>
</dbReference>
<organism evidence="2 3">
    <name type="scientific">Nitratireductor arenosus</name>
    <dbReference type="NCBI Taxonomy" id="2682096"/>
    <lineage>
        <taxon>Bacteria</taxon>
        <taxon>Pseudomonadati</taxon>
        <taxon>Pseudomonadota</taxon>
        <taxon>Alphaproteobacteria</taxon>
        <taxon>Hyphomicrobiales</taxon>
        <taxon>Phyllobacteriaceae</taxon>
        <taxon>Nitratireductor</taxon>
    </lineage>
</organism>
<dbReference type="EMBL" id="WPHG01000004">
    <property type="protein sequence ID" value="MVA98858.1"/>
    <property type="molecule type" value="Genomic_DNA"/>
</dbReference>
<keyword evidence="3" id="KW-1185">Reference proteome</keyword>
<proteinExistence type="predicted"/>
<dbReference type="Proteomes" id="UP000463224">
    <property type="component" value="Unassembled WGS sequence"/>
</dbReference>
<sequence length="128" mass="14399">MNKPRQPRYADIFRGDAEKEAEAKAVWHEVVGELDEKGLITETRLKIADRYARACAEYAVLYPIAASEGPVKTGPNGGDVFNFNWSACEKLNDRMAKFEDQLRLDLRHSDVSEKPAPANPTKADDYLD</sequence>